<keyword evidence="10" id="KW-1185">Reference proteome</keyword>
<comment type="subcellular location">
    <subcellularLocation>
        <location evidence="1">Endomembrane system</location>
        <topology evidence="1">Multi-pass membrane protein</topology>
    </subcellularLocation>
</comment>
<dbReference type="RefSeq" id="WP_188504771.1">
    <property type="nucleotide sequence ID" value="NZ_BMER01000001.1"/>
</dbReference>
<name>A0A917HHT1_9SPHI</name>
<dbReference type="InterPro" id="IPR011701">
    <property type="entry name" value="MFS"/>
</dbReference>
<feature type="transmembrane region" description="Helical" evidence="7">
    <location>
        <begin position="138"/>
        <end position="157"/>
    </location>
</feature>
<dbReference type="GO" id="GO:0022857">
    <property type="term" value="F:transmembrane transporter activity"/>
    <property type="evidence" value="ECO:0007669"/>
    <property type="project" value="InterPro"/>
</dbReference>
<dbReference type="InterPro" id="IPR051788">
    <property type="entry name" value="MFS_Transporter"/>
</dbReference>
<evidence type="ECO:0000256" key="2">
    <source>
        <dbReference type="ARBA" id="ARBA00008335"/>
    </source>
</evidence>
<dbReference type="PANTHER" id="PTHR23514:SF3">
    <property type="entry name" value="BYPASS OF STOP CODON PROTEIN 6"/>
    <property type="match status" value="1"/>
</dbReference>
<feature type="transmembrane region" description="Helical" evidence="7">
    <location>
        <begin position="293"/>
        <end position="317"/>
    </location>
</feature>
<evidence type="ECO:0000256" key="7">
    <source>
        <dbReference type="SAM" id="Phobius"/>
    </source>
</evidence>
<dbReference type="PROSITE" id="PS50850">
    <property type="entry name" value="MFS"/>
    <property type="match status" value="1"/>
</dbReference>
<dbReference type="EMBL" id="BMER01000001">
    <property type="protein sequence ID" value="GGG79438.1"/>
    <property type="molecule type" value="Genomic_DNA"/>
</dbReference>
<feature type="domain" description="Major facilitator superfamily (MFS) profile" evidence="8">
    <location>
        <begin position="10"/>
        <end position="412"/>
    </location>
</feature>
<feature type="transmembrane region" description="Helical" evidence="7">
    <location>
        <begin position="234"/>
        <end position="255"/>
    </location>
</feature>
<keyword evidence="5 7" id="KW-1133">Transmembrane helix</keyword>
<comment type="caution">
    <text evidence="9">The sequence shown here is derived from an EMBL/GenBank/DDBJ whole genome shotgun (WGS) entry which is preliminary data.</text>
</comment>
<accession>A0A917HHT1</accession>
<comment type="similarity">
    <text evidence="2">Belongs to the major facilitator superfamily.</text>
</comment>
<feature type="transmembrane region" description="Helical" evidence="7">
    <location>
        <begin position="52"/>
        <end position="71"/>
    </location>
</feature>
<evidence type="ECO:0000256" key="5">
    <source>
        <dbReference type="ARBA" id="ARBA00022989"/>
    </source>
</evidence>
<keyword evidence="6 7" id="KW-0472">Membrane</keyword>
<dbReference type="InterPro" id="IPR036259">
    <property type="entry name" value="MFS_trans_sf"/>
</dbReference>
<feature type="transmembrane region" description="Helical" evidence="7">
    <location>
        <begin position="99"/>
        <end position="117"/>
    </location>
</feature>
<keyword evidence="4 7" id="KW-0812">Transmembrane</keyword>
<dbReference type="InterPro" id="IPR020846">
    <property type="entry name" value="MFS_dom"/>
</dbReference>
<evidence type="ECO:0000313" key="10">
    <source>
        <dbReference type="Proteomes" id="UP000660862"/>
    </source>
</evidence>
<dbReference type="SUPFAM" id="SSF103473">
    <property type="entry name" value="MFS general substrate transporter"/>
    <property type="match status" value="1"/>
</dbReference>
<feature type="transmembrane region" description="Helical" evidence="7">
    <location>
        <begin position="267"/>
        <end position="287"/>
    </location>
</feature>
<reference evidence="9" key="2">
    <citation type="submission" date="2020-09" db="EMBL/GenBank/DDBJ databases">
        <authorList>
            <person name="Sun Q."/>
            <person name="Zhou Y."/>
        </authorList>
    </citation>
    <scope>NUCLEOTIDE SEQUENCE</scope>
    <source>
        <strain evidence="9">CGMCC 1.12195</strain>
    </source>
</reference>
<dbReference type="GO" id="GO:0016020">
    <property type="term" value="C:membrane"/>
    <property type="evidence" value="ECO:0007669"/>
    <property type="project" value="TreeGrafter"/>
</dbReference>
<evidence type="ECO:0000256" key="6">
    <source>
        <dbReference type="ARBA" id="ARBA00023136"/>
    </source>
</evidence>
<organism evidence="9 10">
    <name type="scientific">Parapedobacter pyrenivorans</name>
    <dbReference type="NCBI Taxonomy" id="1305674"/>
    <lineage>
        <taxon>Bacteria</taxon>
        <taxon>Pseudomonadati</taxon>
        <taxon>Bacteroidota</taxon>
        <taxon>Sphingobacteriia</taxon>
        <taxon>Sphingobacteriales</taxon>
        <taxon>Sphingobacteriaceae</taxon>
        <taxon>Parapedobacter</taxon>
    </lineage>
</organism>
<evidence type="ECO:0000256" key="1">
    <source>
        <dbReference type="ARBA" id="ARBA00004127"/>
    </source>
</evidence>
<evidence type="ECO:0000259" key="8">
    <source>
        <dbReference type="PROSITE" id="PS50850"/>
    </source>
</evidence>
<dbReference type="CDD" id="cd06174">
    <property type="entry name" value="MFS"/>
    <property type="match status" value="1"/>
</dbReference>
<feature type="transmembrane region" description="Helical" evidence="7">
    <location>
        <begin position="163"/>
        <end position="182"/>
    </location>
</feature>
<feature type="transmembrane region" description="Helical" evidence="7">
    <location>
        <begin position="76"/>
        <end position="93"/>
    </location>
</feature>
<protein>
    <recommendedName>
        <fullName evidence="8">Major facilitator superfamily (MFS) profile domain-containing protein</fullName>
    </recommendedName>
</protein>
<dbReference type="PANTHER" id="PTHR23514">
    <property type="entry name" value="BYPASS OF STOP CODON PROTEIN 6"/>
    <property type="match status" value="1"/>
</dbReference>
<sequence>MSGNIHTKRIYRASCVALVVTALTFAIRANLLGVLGEEFELTAMQIGNVAAAAFWGFTGAMVLGGVLCDWIGMGRLFLLAFLGHAIGIVWTIFSSDYRSLFLSTLLVGLANGFVESASYSMLSSIYADEDKTKRINDWHIWFPGGIVIGGVLAYLLTSAGFNWKVQMVVMLIPTLAYGAMFWKQRFPKSERVKLGVSDREMFRACLSPLFLLMLCCMLLTAATELATNQWIVELLSAVGVHSILLLVFINGIMTIGRANARHILKHLSVTQLLFVSAVLSFLGLQLLGYAHGYLSFLAAGIFAMGICFFWPTMIGFVSENLPKTGPLGLSLMGGAGLFSTALALPWLGQIFDTHLLGAVPIGFSVEQLKDSTDGADMQLWADLKLNAGAYTLRLASVLPGILVVVFAALHLSRRKRAAGKASTAMQ</sequence>
<dbReference type="GO" id="GO:0012505">
    <property type="term" value="C:endomembrane system"/>
    <property type="evidence" value="ECO:0007669"/>
    <property type="project" value="UniProtKB-SubCell"/>
</dbReference>
<dbReference type="Pfam" id="PF07690">
    <property type="entry name" value="MFS_1"/>
    <property type="match status" value="1"/>
</dbReference>
<evidence type="ECO:0000313" key="9">
    <source>
        <dbReference type="EMBL" id="GGG79438.1"/>
    </source>
</evidence>
<dbReference type="AlphaFoldDB" id="A0A917HHT1"/>
<feature type="transmembrane region" description="Helical" evidence="7">
    <location>
        <begin position="329"/>
        <end position="347"/>
    </location>
</feature>
<evidence type="ECO:0000256" key="4">
    <source>
        <dbReference type="ARBA" id="ARBA00022692"/>
    </source>
</evidence>
<evidence type="ECO:0000256" key="3">
    <source>
        <dbReference type="ARBA" id="ARBA00022448"/>
    </source>
</evidence>
<dbReference type="Proteomes" id="UP000660862">
    <property type="component" value="Unassembled WGS sequence"/>
</dbReference>
<dbReference type="Gene3D" id="1.20.1250.20">
    <property type="entry name" value="MFS general substrate transporter like domains"/>
    <property type="match status" value="1"/>
</dbReference>
<gene>
    <name evidence="9" type="ORF">GCM10007415_09560</name>
</gene>
<feature type="transmembrane region" description="Helical" evidence="7">
    <location>
        <begin position="202"/>
        <end position="222"/>
    </location>
</feature>
<reference evidence="9" key="1">
    <citation type="journal article" date="2014" name="Int. J. Syst. Evol. Microbiol.">
        <title>Complete genome sequence of Corynebacterium casei LMG S-19264T (=DSM 44701T), isolated from a smear-ripened cheese.</title>
        <authorList>
            <consortium name="US DOE Joint Genome Institute (JGI-PGF)"/>
            <person name="Walter F."/>
            <person name="Albersmeier A."/>
            <person name="Kalinowski J."/>
            <person name="Ruckert C."/>
        </authorList>
    </citation>
    <scope>NUCLEOTIDE SEQUENCE</scope>
    <source>
        <strain evidence="9">CGMCC 1.12195</strain>
    </source>
</reference>
<proteinExistence type="inferred from homology"/>
<keyword evidence="3" id="KW-0813">Transport</keyword>
<feature type="transmembrane region" description="Helical" evidence="7">
    <location>
        <begin position="390"/>
        <end position="411"/>
    </location>
</feature>